<dbReference type="AlphaFoldDB" id="A0A8J5FQI1"/>
<gene>
    <name evidence="1" type="ORF">ZIOFF_050851</name>
</gene>
<sequence length="137" mass="14617">MRIPGGTRNREFRFIKGGSQLVRRGGLATSAEATRSRPALVVPAAELALLASSKKKVGKKETSPFLHDLFCFPHLYSRRRAHCSGETPSISPSRRTLDALVPPPGPLVGTGTFVAPGIWIGRQEPRPPVAAPADGAL</sequence>
<dbReference type="Proteomes" id="UP000734854">
    <property type="component" value="Unassembled WGS sequence"/>
</dbReference>
<keyword evidence="2" id="KW-1185">Reference proteome</keyword>
<evidence type="ECO:0000313" key="1">
    <source>
        <dbReference type="EMBL" id="KAG6489576.1"/>
    </source>
</evidence>
<proteinExistence type="predicted"/>
<name>A0A8J5FQI1_ZINOF</name>
<accession>A0A8J5FQI1</accession>
<evidence type="ECO:0000313" key="2">
    <source>
        <dbReference type="Proteomes" id="UP000734854"/>
    </source>
</evidence>
<dbReference type="EMBL" id="JACMSC010000014">
    <property type="protein sequence ID" value="KAG6489576.1"/>
    <property type="molecule type" value="Genomic_DNA"/>
</dbReference>
<reference evidence="1 2" key="1">
    <citation type="submission" date="2020-08" db="EMBL/GenBank/DDBJ databases">
        <title>Plant Genome Project.</title>
        <authorList>
            <person name="Zhang R.-G."/>
        </authorList>
    </citation>
    <scope>NUCLEOTIDE SEQUENCE [LARGE SCALE GENOMIC DNA]</scope>
    <source>
        <tissue evidence="1">Rhizome</tissue>
    </source>
</reference>
<comment type="caution">
    <text evidence="1">The sequence shown here is derived from an EMBL/GenBank/DDBJ whole genome shotgun (WGS) entry which is preliminary data.</text>
</comment>
<protein>
    <submittedName>
        <fullName evidence="1">Uncharacterized protein</fullName>
    </submittedName>
</protein>
<organism evidence="1 2">
    <name type="scientific">Zingiber officinale</name>
    <name type="common">Ginger</name>
    <name type="synonym">Amomum zingiber</name>
    <dbReference type="NCBI Taxonomy" id="94328"/>
    <lineage>
        <taxon>Eukaryota</taxon>
        <taxon>Viridiplantae</taxon>
        <taxon>Streptophyta</taxon>
        <taxon>Embryophyta</taxon>
        <taxon>Tracheophyta</taxon>
        <taxon>Spermatophyta</taxon>
        <taxon>Magnoliopsida</taxon>
        <taxon>Liliopsida</taxon>
        <taxon>Zingiberales</taxon>
        <taxon>Zingiberaceae</taxon>
        <taxon>Zingiber</taxon>
    </lineage>
</organism>